<dbReference type="EMBL" id="CP030032">
    <property type="protein sequence ID" value="AWV90185.1"/>
    <property type="molecule type" value="Genomic_DNA"/>
</dbReference>
<dbReference type="OrthoDB" id="9801651at2"/>
<dbReference type="FunFam" id="3.30.565.10:FF:000010">
    <property type="entry name" value="Sensor histidine kinase RcsC"/>
    <property type="match status" value="1"/>
</dbReference>
<dbReference type="InterPro" id="IPR003594">
    <property type="entry name" value="HATPase_dom"/>
</dbReference>
<dbReference type="InterPro" id="IPR036890">
    <property type="entry name" value="HATPase_C_sf"/>
</dbReference>
<dbReference type="InterPro" id="IPR035965">
    <property type="entry name" value="PAS-like_dom_sf"/>
</dbReference>
<dbReference type="CDD" id="cd17574">
    <property type="entry name" value="REC_OmpR"/>
    <property type="match status" value="1"/>
</dbReference>
<dbReference type="GO" id="GO:0000155">
    <property type="term" value="F:phosphorelay sensor kinase activity"/>
    <property type="evidence" value="ECO:0007669"/>
    <property type="project" value="InterPro"/>
</dbReference>
<dbReference type="SMART" id="SM00388">
    <property type="entry name" value="HisKA"/>
    <property type="match status" value="1"/>
</dbReference>
<dbReference type="SUPFAM" id="SSF55874">
    <property type="entry name" value="ATPase domain of HSP90 chaperone/DNA topoisomerase II/histidine kinase"/>
    <property type="match status" value="1"/>
</dbReference>
<gene>
    <name evidence="6" type="ORF">DN745_12915</name>
</gene>
<dbReference type="InterPro" id="IPR001789">
    <property type="entry name" value="Sig_transdc_resp-reg_receiver"/>
</dbReference>
<evidence type="ECO:0000313" key="7">
    <source>
        <dbReference type="Proteomes" id="UP000249799"/>
    </source>
</evidence>
<dbReference type="AlphaFoldDB" id="A0A2Z4FMY0"/>
<dbReference type="EC" id="2.7.13.3" evidence="2"/>
<dbReference type="SUPFAM" id="SSF52172">
    <property type="entry name" value="CheY-like"/>
    <property type="match status" value="2"/>
</dbReference>
<dbReference type="SMART" id="SM00448">
    <property type="entry name" value="REC"/>
    <property type="match status" value="2"/>
</dbReference>
<evidence type="ECO:0000256" key="4">
    <source>
        <dbReference type="ARBA" id="ARBA00022679"/>
    </source>
</evidence>
<evidence type="ECO:0000256" key="5">
    <source>
        <dbReference type="ARBA" id="ARBA00022777"/>
    </source>
</evidence>
<dbReference type="Gene3D" id="3.30.450.20">
    <property type="entry name" value="PAS domain"/>
    <property type="match status" value="1"/>
</dbReference>
<dbReference type="CDD" id="cd16922">
    <property type="entry name" value="HATPase_EvgS-ArcB-TorS-like"/>
    <property type="match status" value="1"/>
</dbReference>
<dbReference type="Pfam" id="PF00512">
    <property type="entry name" value="HisKA"/>
    <property type="match status" value="1"/>
</dbReference>
<dbReference type="SUPFAM" id="SSF47384">
    <property type="entry name" value="Homodimeric domain of signal transducing histidine kinase"/>
    <property type="match status" value="1"/>
</dbReference>
<dbReference type="KEGG" id="bsed:DN745_12915"/>
<dbReference type="InterPro" id="IPR000014">
    <property type="entry name" value="PAS"/>
</dbReference>
<dbReference type="InterPro" id="IPR005467">
    <property type="entry name" value="His_kinase_dom"/>
</dbReference>
<dbReference type="InterPro" id="IPR004358">
    <property type="entry name" value="Sig_transdc_His_kin-like_C"/>
</dbReference>
<protein>
    <recommendedName>
        <fullName evidence="2">histidine kinase</fullName>
        <ecNumber evidence="2">2.7.13.3</ecNumber>
    </recommendedName>
</protein>
<dbReference type="GO" id="GO:0009927">
    <property type="term" value="F:histidine phosphotransfer kinase activity"/>
    <property type="evidence" value="ECO:0007669"/>
    <property type="project" value="TreeGrafter"/>
</dbReference>
<dbReference type="GO" id="GO:0005886">
    <property type="term" value="C:plasma membrane"/>
    <property type="evidence" value="ECO:0007669"/>
    <property type="project" value="TreeGrafter"/>
</dbReference>
<evidence type="ECO:0000256" key="2">
    <source>
        <dbReference type="ARBA" id="ARBA00012438"/>
    </source>
</evidence>
<dbReference type="CDD" id="cd00156">
    <property type="entry name" value="REC"/>
    <property type="match status" value="1"/>
</dbReference>
<keyword evidence="3" id="KW-0597">Phosphoprotein</keyword>
<organism evidence="6 7">
    <name type="scientific">Bradymonas sediminis</name>
    <dbReference type="NCBI Taxonomy" id="1548548"/>
    <lineage>
        <taxon>Bacteria</taxon>
        <taxon>Deltaproteobacteria</taxon>
        <taxon>Bradymonadales</taxon>
        <taxon>Bradymonadaceae</taxon>
        <taxon>Bradymonas</taxon>
    </lineage>
</organism>
<dbReference type="PRINTS" id="PR00344">
    <property type="entry name" value="BCTRLSENSOR"/>
</dbReference>
<dbReference type="PROSITE" id="PS50112">
    <property type="entry name" value="PAS"/>
    <property type="match status" value="1"/>
</dbReference>
<evidence type="ECO:0000256" key="3">
    <source>
        <dbReference type="ARBA" id="ARBA00022553"/>
    </source>
</evidence>
<dbReference type="InterPro" id="IPR036097">
    <property type="entry name" value="HisK_dim/P_sf"/>
</dbReference>
<dbReference type="SMART" id="SM00387">
    <property type="entry name" value="HATPase_c"/>
    <property type="match status" value="1"/>
</dbReference>
<proteinExistence type="predicted"/>
<keyword evidence="4" id="KW-0808">Transferase</keyword>
<dbReference type="Pfam" id="PF02518">
    <property type="entry name" value="HATPase_c"/>
    <property type="match status" value="1"/>
</dbReference>
<dbReference type="PROSITE" id="PS50109">
    <property type="entry name" value="HIS_KIN"/>
    <property type="match status" value="1"/>
</dbReference>
<dbReference type="PANTHER" id="PTHR43047">
    <property type="entry name" value="TWO-COMPONENT HISTIDINE PROTEIN KINASE"/>
    <property type="match status" value="1"/>
</dbReference>
<dbReference type="Pfam" id="PF00072">
    <property type="entry name" value="Response_reg"/>
    <property type="match status" value="2"/>
</dbReference>
<dbReference type="CDD" id="cd00130">
    <property type="entry name" value="PAS"/>
    <property type="match status" value="1"/>
</dbReference>
<sequence>MLSAMVDYFVPDDFVDHSGVERRRAIMGVKTAFTIVFWAVVASSISAFGGSYYSALGLVLCALAVGSAPVVLRKTGRLDIAGHLIITPMYLLFIWLIHQNEGLDAPAIVWVTMLPLLASLFLGKGAAKNWLRVIVATWLLVTAATVMGYDFPTSLPPKVAEVQAGISLVGMGITAFAILNMKDDLQTWLTEELRQKERATSAVLETAPDGILTVDSHGAVLTANKAAAKIFGMKRAAMIGEDIRDLVSTLDADSMAAAVDSRIFGESLEHTGRREKRDEFPLEIAFGSHDERTVLVLRDITERKIADKELRDARDAAIEASKAKSAFLANMSHELRTPLNAVIGYSEMIKEEIEAMRDQELDNVEMVTDFLPDLTRIRTAGAHLLALINDILDLSKIEAGKMNLHVEMFRVDELIEDIRTTIAPLAANSNNTLNVEVSDALGYMNSDATKMRQVLFNLLSNACKFTSDGTVTMRVQPDDDYEHIVCEIEDTGVGMSEEQLDTIFDAFTQADSSTTREFGGTGLGLTITRHFCALLDGDIQVESTLGEGSKFTVRLASNLSVEGKLSQAEVELAELPRRVHSDMNCQTILVIDDDATMRDLLRRILEREGFVVATAASGSEGLLLAEQLRPDVITLDVMMPSMDGWTLLSKLKDQAHLADIPVIMVTMVAESERGYALGADHYMVKPIDRRRLVDILDIYRGKVNELGNILLVEDDEPTRSLLRRTLQGDGWQVEEAGNGQVALDALDGFKPDLVLLDLMMPKMDGFEFLRQFRGLQAYRDVPVIVVTAKELTPDEAERLRLGTSEILTKGGSSLGGELQGKLLDQVRRHVRRALKDRRGNAHDEPQ</sequence>
<comment type="catalytic activity">
    <reaction evidence="1">
        <text>ATP + protein L-histidine = ADP + protein N-phospho-L-histidine.</text>
        <dbReference type="EC" id="2.7.13.3"/>
    </reaction>
</comment>
<name>A0A2Z4FMY0_9DELT</name>
<dbReference type="Proteomes" id="UP000249799">
    <property type="component" value="Chromosome"/>
</dbReference>
<keyword evidence="7" id="KW-1185">Reference proteome</keyword>
<dbReference type="SMART" id="SM00091">
    <property type="entry name" value="PAS"/>
    <property type="match status" value="1"/>
</dbReference>
<dbReference type="Gene3D" id="3.40.50.2300">
    <property type="match status" value="2"/>
</dbReference>
<dbReference type="Gene3D" id="3.30.565.10">
    <property type="entry name" value="Histidine kinase-like ATPase, C-terminal domain"/>
    <property type="match status" value="1"/>
</dbReference>
<evidence type="ECO:0000313" key="6">
    <source>
        <dbReference type="EMBL" id="AWV90185.1"/>
    </source>
</evidence>
<dbReference type="NCBIfam" id="TIGR00229">
    <property type="entry name" value="sensory_box"/>
    <property type="match status" value="1"/>
</dbReference>
<reference evidence="6 7" key="1">
    <citation type="submission" date="2018-06" db="EMBL/GenBank/DDBJ databases">
        <title>Lujinxingia sediminis gen. nov. sp. nov., a new facultative anaerobic member of the class Deltaproteobacteria, and proposal of Lujinxingaceae fam. nov.</title>
        <authorList>
            <person name="Guo L.-Y."/>
            <person name="Li C.-M."/>
            <person name="Wang S."/>
            <person name="Du Z.-J."/>
        </authorList>
    </citation>
    <scope>NUCLEOTIDE SEQUENCE [LARGE SCALE GENOMIC DNA]</scope>
    <source>
        <strain evidence="6 7">FA350</strain>
    </source>
</reference>
<accession>A0A2Z4FMY0</accession>
<dbReference type="PANTHER" id="PTHR43047:SF72">
    <property type="entry name" value="OSMOSENSING HISTIDINE PROTEIN KINASE SLN1"/>
    <property type="match status" value="1"/>
</dbReference>
<dbReference type="InterPro" id="IPR003661">
    <property type="entry name" value="HisK_dim/P_dom"/>
</dbReference>
<keyword evidence="5 6" id="KW-0418">Kinase</keyword>
<dbReference type="Gene3D" id="1.10.287.130">
    <property type="match status" value="1"/>
</dbReference>
<dbReference type="Pfam" id="PF13426">
    <property type="entry name" value="PAS_9"/>
    <property type="match status" value="1"/>
</dbReference>
<dbReference type="PROSITE" id="PS50110">
    <property type="entry name" value="RESPONSE_REGULATORY"/>
    <property type="match status" value="2"/>
</dbReference>
<dbReference type="SUPFAM" id="SSF55785">
    <property type="entry name" value="PYP-like sensor domain (PAS domain)"/>
    <property type="match status" value="1"/>
</dbReference>
<dbReference type="InterPro" id="IPR011006">
    <property type="entry name" value="CheY-like_superfamily"/>
</dbReference>
<evidence type="ECO:0000256" key="1">
    <source>
        <dbReference type="ARBA" id="ARBA00000085"/>
    </source>
</evidence>
<dbReference type="CDD" id="cd00082">
    <property type="entry name" value="HisKA"/>
    <property type="match status" value="1"/>
</dbReference>